<sequence length="374" mass="43035">MSRSNDVRCNNNVHATFETKLEDSRAQTEMWKAAYQELQENFIRNDQKLKDTRDELDKALAVNERTKQSVTKMQKAMDDKELFLGPQMTDDDIQTKFKSLIGSIKTWSSSFLGDYSKPKFSQESVLGYAQVLSLCPEVRSIESTLANKKNRRLFVRGWTAYVMSDLVFRHPVPTPGGEGPKKVAFSDLWLEESDRNSLRELESRLFYDKSYHPHTFNDWRAFTIELLSKTYRDNGLTDNARTQITSAAREIMSLIGVWAAPERHIELENKLISIFEDAIKLSQLLRRQRALWHFSFPQAVLQADGKVPAQLLFDQATMMDEWSENTEKDLQPLHQQFVEIVVSPALFKRGNADGERYDVEYAAVPALVLLRAPA</sequence>
<name>A0A6A6RAD3_9PEZI</name>
<keyword evidence="1" id="KW-0175">Coiled coil</keyword>
<evidence type="ECO:0000313" key="3">
    <source>
        <dbReference type="Proteomes" id="UP000799750"/>
    </source>
</evidence>
<gene>
    <name evidence="2" type="ORF">BU16DRAFT_613586</name>
</gene>
<protein>
    <submittedName>
        <fullName evidence="2">Uncharacterized protein</fullName>
    </submittedName>
</protein>
<accession>A0A6A6RAD3</accession>
<proteinExistence type="predicted"/>
<reference evidence="2" key="1">
    <citation type="journal article" date="2020" name="Stud. Mycol.">
        <title>101 Dothideomycetes genomes: a test case for predicting lifestyles and emergence of pathogens.</title>
        <authorList>
            <person name="Haridas S."/>
            <person name="Albert R."/>
            <person name="Binder M."/>
            <person name="Bloem J."/>
            <person name="Labutti K."/>
            <person name="Salamov A."/>
            <person name="Andreopoulos B."/>
            <person name="Baker S."/>
            <person name="Barry K."/>
            <person name="Bills G."/>
            <person name="Bluhm B."/>
            <person name="Cannon C."/>
            <person name="Castanera R."/>
            <person name="Culley D."/>
            <person name="Daum C."/>
            <person name="Ezra D."/>
            <person name="Gonzalez J."/>
            <person name="Henrissat B."/>
            <person name="Kuo A."/>
            <person name="Liang C."/>
            <person name="Lipzen A."/>
            <person name="Lutzoni F."/>
            <person name="Magnuson J."/>
            <person name="Mondo S."/>
            <person name="Nolan M."/>
            <person name="Ohm R."/>
            <person name="Pangilinan J."/>
            <person name="Park H.-J."/>
            <person name="Ramirez L."/>
            <person name="Alfaro M."/>
            <person name="Sun H."/>
            <person name="Tritt A."/>
            <person name="Yoshinaga Y."/>
            <person name="Zwiers L.-H."/>
            <person name="Turgeon B."/>
            <person name="Goodwin S."/>
            <person name="Spatafora J."/>
            <person name="Crous P."/>
            <person name="Grigoriev I."/>
        </authorList>
    </citation>
    <scope>NUCLEOTIDE SEQUENCE</scope>
    <source>
        <strain evidence="2">CBS 269.34</strain>
    </source>
</reference>
<organism evidence="2 3">
    <name type="scientific">Lophium mytilinum</name>
    <dbReference type="NCBI Taxonomy" id="390894"/>
    <lineage>
        <taxon>Eukaryota</taxon>
        <taxon>Fungi</taxon>
        <taxon>Dikarya</taxon>
        <taxon>Ascomycota</taxon>
        <taxon>Pezizomycotina</taxon>
        <taxon>Dothideomycetes</taxon>
        <taxon>Pleosporomycetidae</taxon>
        <taxon>Mytilinidiales</taxon>
        <taxon>Mytilinidiaceae</taxon>
        <taxon>Lophium</taxon>
    </lineage>
</organism>
<keyword evidence="3" id="KW-1185">Reference proteome</keyword>
<evidence type="ECO:0000313" key="2">
    <source>
        <dbReference type="EMBL" id="KAF2501748.1"/>
    </source>
</evidence>
<evidence type="ECO:0000256" key="1">
    <source>
        <dbReference type="SAM" id="Coils"/>
    </source>
</evidence>
<dbReference type="EMBL" id="MU004182">
    <property type="protein sequence ID" value="KAF2501748.1"/>
    <property type="molecule type" value="Genomic_DNA"/>
</dbReference>
<dbReference type="OrthoDB" id="5213630at2759"/>
<dbReference type="Proteomes" id="UP000799750">
    <property type="component" value="Unassembled WGS sequence"/>
</dbReference>
<feature type="coiled-coil region" evidence="1">
    <location>
        <begin position="21"/>
        <end position="69"/>
    </location>
</feature>
<dbReference type="AlphaFoldDB" id="A0A6A6RAD3"/>